<proteinExistence type="predicted"/>
<evidence type="ECO:0000313" key="1">
    <source>
        <dbReference type="EMBL" id="QTD54187.1"/>
    </source>
</evidence>
<name>A0A8A4TXX5_SULCO</name>
<dbReference type="Proteomes" id="UP000663929">
    <property type="component" value="Chromosome"/>
</dbReference>
<sequence length="152" mass="16731">MPLTDLISTLSLDLGDPDGHLFTEESLSRCLLKGLFPLSRDLAVTYRVVDDEIQPELGGEARELLLLLGQIHACQLMRASTANGFSFSSGDKRVDKSKQPEHWAKLEADLKQQYKQRFAVLQSDGGSASTDDEVLLTPGLVRPVVYEQGSEV</sequence>
<dbReference type="KEGG" id="scor:J3U87_17210"/>
<evidence type="ECO:0000313" key="2">
    <source>
        <dbReference type="Proteomes" id="UP000663929"/>
    </source>
</evidence>
<keyword evidence="2" id="KW-1185">Reference proteome</keyword>
<gene>
    <name evidence="1" type="ORF">J3U87_17210</name>
</gene>
<organism evidence="1 2">
    <name type="scientific">Sulfidibacter corallicola</name>
    <dbReference type="NCBI Taxonomy" id="2818388"/>
    <lineage>
        <taxon>Bacteria</taxon>
        <taxon>Pseudomonadati</taxon>
        <taxon>Acidobacteriota</taxon>
        <taxon>Holophagae</taxon>
        <taxon>Acanthopleuribacterales</taxon>
        <taxon>Acanthopleuribacteraceae</taxon>
        <taxon>Sulfidibacter</taxon>
    </lineage>
</organism>
<protein>
    <submittedName>
        <fullName evidence="1">Uncharacterized protein</fullName>
    </submittedName>
</protein>
<dbReference type="AlphaFoldDB" id="A0A8A4TXX5"/>
<dbReference type="EMBL" id="CP071793">
    <property type="protein sequence ID" value="QTD54187.1"/>
    <property type="molecule type" value="Genomic_DNA"/>
</dbReference>
<dbReference type="RefSeq" id="WP_237384284.1">
    <property type="nucleotide sequence ID" value="NZ_CP071793.1"/>
</dbReference>
<reference evidence="1" key="1">
    <citation type="submission" date="2021-03" db="EMBL/GenBank/DDBJ databases">
        <title>Acanthopleuribacteraceae sp. M133.</title>
        <authorList>
            <person name="Wang G."/>
        </authorList>
    </citation>
    <scope>NUCLEOTIDE SEQUENCE</scope>
    <source>
        <strain evidence="1">M133</strain>
    </source>
</reference>
<accession>A0A8A4TXX5</accession>